<keyword evidence="3" id="KW-1185">Reference proteome</keyword>
<reference evidence="2 3" key="1">
    <citation type="submission" date="2020-08" db="EMBL/GenBank/DDBJ databases">
        <title>Cohnella phylogeny.</title>
        <authorList>
            <person name="Dunlap C."/>
        </authorList>
    </citation>
    <scope>NUCLEOTIDE SEQUENCE [LARGE SCALE GENOMIC DNA]</scope>
    <source>
        <strain evidence="2 3">CBP 2801</strain>
    </source>
</reference>
<organism evidence="2 3">
    <name type="scientific">Cohnella zeiphila</name>
    <dbReference type="NCBI Taxonomy" id="2761120"/>
    <lineage>
        <taxon>Bacteria</taxon>
        <taxon>Bacillati</taxon>
        <taxon>Bacillota</taxon>
        <taxon>Bacilli</taxon>
        <taxon>Bacillales</taxon>
        <taxon>Paenibacillaceae</taxon>
        <taxon>Cohnella</taxon>
    </lineage>
</organism>
<keyword evidence="1" id="KW-0812">Transmembrane</keyword>
<evidence type="ECO:0000313" key="3">
    <source>
        <dbReference type="Proteomes" id="UP000564644"/>
    </source>
</evidence>
<gene>
    <name evidence="2" type="ORF">H7C18_20050</name>
</gene>
<feature type="transmembrane region" description="Helical" evidence="1">
    <location>
        <begin position="215"/>
        <end position="233"/>
    </location>
</feature>
<feature type="transmembrane region" description="Helical" evidence="1">
    <location>
        <begin position="179"/>
        <end position="195"/>
    </location>
</feature>
<dbReference type="EMBL" id="JACJVO010000024">
    <property type="protein sequence ID" value="MBB6733217.1"/>
    <property type="molecule type" value="Genomic_DNA"/>
</dbReference>
<sequence>MDLEIVPVKSKLRYRPPRRQVAYVSLLGTTQLHFRHPWVIAWWSTAFPGFGHLLLSKYLRGFLLIGWEILINSQSHLNTAMVYSFMGRFALAKETLDVRWMSLYAPVYLFAIYDSYRTTIDLNHVYTLANREKSYFQVFKIGTMEINYLDKRNPWLALAWSCLMPGMGQLYIHRIVTAFYLLTGWIGAVYMSHFLEGLHYSLLGDFHRATQVVDKGWLLFLPSMFGFGLYDAYTNTVENNKLFDQEQKRFLQSNYQRKKEDSMRIVSSFDHSTYLEMALTRLEEIGVRKEEILAVPLDRRETSPRMLDSLHRSDGVSLIDFGVACATALAVVGSSVGFLLEWGPVIWGIIGAFVGFGIGLAVDLSIGRKKTNRESRKKGTEVFVLVNCEEHQIELVEKILWRHMALGVARLA</sequence>
<comment type="caution">
    <text evidence="2">The sequence shown here is derived from an EMBL/GenBank/DDBJ whole genome shotgun (WGS) entry which is preliminary data.</text>
</comment>
<keyword evidence="1" id="KW-1133">Transmembrane helix</keyword>
<feature type="transmembrane region" description="Helical" evidence="1">
    <location>
        <begin position="345"/>
        <end position="366"/>
    </location>
</feature>
<accession>A0A7X0SNE3</accession>
<evidence type="ECO:0000256" key="1">
    <source>
        <dbReference type="SAM" id="Phobius"/>
    </source>
</evidence>
<dbReference type="Proteomes" id="UP000564644">
    <property type="component" value="Unassembled WGS sequence"/>
</dbReference>
<feature type="transmembrane region" description="Helical" evidence="1">
    <location>
        <begin position="315"/>
        <end position="339"/>
    </location>
</feature>
<dbReference type="AlphaFoldDB" id="A0A7X0SNE3"/>
<evidence type="ECO:0000313" key="2">
    <source>
        <dbReference type="EMBL" id="MBB6733217.1"/>
    </source>
</evidence>
<name>A0A7X0SNE3_9BACL</name>
<protein>
    <submittedName>
        <fullName evidence="2">Uncharacterized protein</fullName>
    </submittedName>
</protein>
<proteinExistence type="predicted"/>
<keyword evidence="1" id="KW-0472">Membrane</keyword>